<sequence>MIYYFIFVGVIFTTSKKETRVSKLIEYFENLNREYKNPKNIKLKSTNNINYQKDNLYYSNDEDSNIINPNKKTNKEMHSHSYKKGPKGFRTLPKEKTLRKHLPNNFNSFSNSQKNEITIKDKKLFDKISRNRLQQNGNQINRVDDKKPSDIDKLENKYISLQRLKNLYASKKDGISSEIEEDFYLTPKKFKNEREVDLRYDSSDDMESLYSYNFVKDNNSFLYLKSRDLSNNISIDALRWKNGNLYNNNLNQNNYLNIQCKDLGDLDIYDSLNHTKKIDSHSEIKQNDKDFCKNSDGFKSDHYYEVLHFPQEISYGKNTTKVKNIPVVKKQTNGEIYDMQKQNNSLLKTKKKKHFGFCFNFLRRKNKNK</sequence>
<protein>
    <submittedName>
        <fullName evidence="2">Uncharacterized protein</fullName>
    </submittedName>
</protein>
<dbReference type="OrthoDB" id="10443270at2759"/>
<evidence type="ECO:0000313" key="3">
    <source>
        <dbReference type="Proteomes" id="UP000030655"/>
    </source>
</evidence>
<evidence type="ECO:0000256" key="1">
    <source>
        <dbReference type="SAM" id="MobiDB-lite"/>
    </source>
</evidence>
<organism evidence="2 3">
    <name type="scientific">Anncaliia algerae PRA339</name>
    <dbReference type="NCBI Taxonomy" id="1288291"/>
    <lineage>
        <taxon>Eukaryota</taxon>
        <taxon>Fungi</taxon>
        <taxon>Fungi incertae sedis</taxon>
        <taxon>Microsporidia</taxon>
        <taxon>Tubulinosematoidea</taxon>
        <taxon>Tubulinosematidae</taxon>
        <taxon>Anncaliia</taxon>
    </lineage>
</organism>
<evidence type="ECO:0000313" key="2">
    <source>
        <dbReference type="EMBL" id="KCZ81961.1"/>
    </source>
</evidence>
<accession>A0A059F4R8</accession>
<dbReference type="Proteomes" id="UP000030655">
    <property type="component" value="Unassembled WGS sequence"/>
</dbReference>
<proteinExistence type="predicted"/>
<gene>
    <name evidence="2" type="ORF">H312_00604</name>
</gene>
<dbReference type="EMBL" id="KK365134">
    <property type="protein sequence ID" value="KCZ81961.1"/>
    <property type="molecule type" value="Genomic_DNA"/>
</dbReference>
<dbReference type="HOGENOM" id="CLU_749993_0_0_1"/>
<reference evidence="3" key="1">
    <citation type="submission" date="2013-02" db="EMBL/GenBank/DDBJ databases">
        <authorList>
            <consortium name="The Broad Institute Genome Sequencing Platform"/>
            <person name="Cuomo C."/>
            <person name="Becnel J."/>
            <person name="Sanscrainte N."/>
            <person name="Walker B."/>
            <person name="Young S.K."/>
            <person name="Zeng Q."/>
            <person name="Gargeya S."/>
            <person name="Fitzgerald M."/>
            <person name="Haas B."/>
            <person name="Abouelleil A."/>
            <person name="Alvarado L."/>
            <person name="Arachchi H.M."/>
            <person name="Berlin A.M."/>
            <person name="Chapman S.B."/>
            <person name="Dewar J."/>
            <person name="Goldberg J."/>
            <person name="Griggs A."/>
            <person name="Gujja S."/>
            <person name="Hansen M."/>
            <person name="Howarth C."/>
            <person name="Imamovic A."/>
            <person name="Larimer J."/>
            <person name="McCowan C."/>
            <person name="Murphy C."/>
            <person name="Neiman D."/>
            <person name="Pearson M."/>
            <person name="Priest M."/>
            <person name="Roberts A."/>
            <person name="Saif S."/>
            <person name="Shea T."/>
            <person name="Sisk P."/>
            <person name="Sykes S."/>
            <person name="Wortman J."/>
            <person name="Nusbaum C."/>
            <person name="Birren B."/>
        </authorList>
    </citation>
    <scope>NUCLEOTIDE SEQUENCE [LARGE SCALE GENOMIC DNA]</scope>
    <source>
        <strain evidence="3">PRA339</strain>
    </source>
</reference>
<name>A0A059F4R8_9MICR</name>
<keyword evidence="3" id="KW-1185">Reference proteome</keyword>
<reference evidence="2 3" key="2">
    <citation type="submission" date="2014-03" db="EMBL/GenBank/DDBJ databases">
        <title>The Genome Sequence of Anncaliia algerae insect isolate PRA339.</title>
        <authorList>
            <consortium name="The Broad Institute Genome Sequencing Platform"/>
            <consortium name="The Broad Institute Genome Sequencing Center for Infectious Disease"/>
            <person name="Cuomo C."/>
            <person name="Becnel J."/>
            <person name="Sanscrainte N."/>
            <person name="Walker B."/>
            <person name="Young S.K."/>
            <person name="Zeng Q."/>
            <person name="Gargeya S."/>
            <person name="Fitzgerald M."/>
            <person name="Haas B."/>
            <person name="Abouelleil A."/>
            <person name="Alvarado L."/>
            <person name="Arachchi H.M."/>
            <person name="Berlin A.M."/>
            <person name="Chapman S.B."/>
            <person name="Dewar J."/>
            <person name="Goldberg J."/>
            <person name="Griggs A."/>
            <person name="Gujja S."/>
            <person name="Hansen M."/>
            <person name="Howarth C."/>
            <person name="Imamovic A."/>
            <person name="Larimer J."/>
            <person name="McCowan C."/>
            <person name="Murphy C."/>
            <person name="Neiman D."/>
            <person name="Pearson M."/>
            <person name="Priest M."/>
            <person name="Roberts A."/>
            <person name="Saif S."/>
            <person name="Shea T."/>
            <person name="Sisk P."/>
            <person name="Sykes S."/>
            <person name="Wortman J."/>
            <person name="Nusbaum C."/>
            <person name="Birren B."/>
        </authorList>
    </citation>
    <scope>NUCLEOTIDE SEQUENCE [LARGE SCALE GENOMIC DNA]</scope>
    <source>
        <strain evidence="2 3">PRA339</strain>
    </source>
</reference>
<feature type="region of interest" description="Disordered" evidence="1">
    <location>
        <begin position="69"/>
        <end position="90"/>
    </location>
</feature>
<dbReference type="AlphaFoldDB" id="A0A059F4R8"/>
<dbReference type="VEuPathDB" id="MicrosporidiaDB:H312_00604"/>